<evidence type="ECO:0000313" key="1">
    <source>
        <dbReference type="EMBL" id="CAG5103843.1"/>
    </source>
</evidence>
<accession>A0A8J2HMJ4</accession>
<dbReference type="Proteomes" id="UP000786811">
    <property type="component" value="Unassembled WGS sequence"/>
</dbReference>
<proteinExistence type="predicted"/>
<evidence type="ECO:0000313" key="2">
    <source>
        <dbReference type="Proteomes" id="UP000786811"/>
    </source>
</evidence>
<gene>
    <name evidence="1" type="ORF">HICCMSTLAB_LOCUS11712</name>
</gene>
<comment type="caution">
    <text evidence="1">The sequence shown here is derived from an EMBL/GenBank/DDBJ whole genome shotgun (WGS) entry which is preliminary data.</text>
</comment>
<name>A0A8J2HMJ4_COTCN</name>
<sequence>MCQDLLLNKDCKFLSTLSTFKFLLSKLLFESRELNIFADEFKVKFKRLSSVGRVSHNHDFSPEF</sequence>
<keyword evidence="2" id="KW-1185">Reference proteome</keyword>
<organism evidence="1 2">
    <name type="scientific">Cotesia congregata</name>
    <name type="common">Parasitoid wasp</name>
    <name type="synonym">Apanteles congregatus</name>
    <dbReference type="NCBI Taxonomy" id="51543"/>
    <lineage>
        <taxon>Eukaryota</taxon>
        <taxon>Metazoa</taxon>
        <taxon>Ecdysozoa</taxon>
        <taxon>Arthropoda</taxon>
        <taxon>Hexapoda</taxon>
        <taxon>Insecta</taxon>
        <taxon>Pterygota</taxon>
        <taxon>Neoptera</taxon>
        <taxon>Endopterygota</taxon>
        <taxon>Hymenoptera</taxon>
        <taxon>Apocrita</taxon>
        <taxon>Ichneumonoidea</taxon>
        <taxon>Braconidae</taxon>
        <taxon>Microgastrinae</taxon>
        <taxon>Cotesia</taxon>
    </lineage>
</organism>
<protein>
    <submittedName>
        <fullName evidence="1">Uncharacterized protein</fullName>
    </submittedName>
</protein>
<dbReference type="EMBL" id="CAJNRD030001123">
    <property type="protein sequence ID" value="CAG5103843.1"/>
    <property type="molecule type" value="Genomic_DNA"/>
</dbReference>
<reference evidence="1" key="1">
    <citation type="submission" date="2021-04" db="EMBL/GenBank/DDBJ databases">
        <authorList>
            <person name="Chebbi M.A.C M."/>
        </authorList>
    </citation>
    <scope>NUCLEOTIDE SEQUENCE</scope>
</reference>
<dbReference type="AlphaFoldDB" id="A0A8J2HMJ4"/>